<gene>
    <name evidence="1" type="ORF">GA0061080_106811</name>
</gene>
<dbReference type="EMBL" id="FMBA01000068">
    <property type="protein sequence ID" value="SCC29357.1"/>
    <property type="molecule type" value="Genomic_DNA"/>
</dbReference>
<name>A0A1C4DDB0_9GAMM</name>
<protein>
    <submittedName>
        <fullName evidence="1">Uncharacterized protein</fullName>
    </submittedName>
</protein>
<sequence length="361" mass="42282">MFFKKFWKKSSPDIKNIPKEQQSSQDHLSTMIRDFWQQVKNSEQSLNELDILDIMKNINNLLDENQLDVIAEITVGDTKKHKIIFTADGKIERFEYVIEISRQAPDLQFFEVEAFRQRINNVDTFVIKSKESSFSLGATDLLIQYKESCRKISIGIMFAKTVPEEMIKQAETMALIYLDHLLGEYNFAVRVEAVEFLKIDQSATTIPANQFVTIFDRLWKEDLKHTGIFNIQEDQWIVFELTDLKMLVHRNEAANSLLGHKNYCYALNVIVDIDSKETLSLVYELEDAINLVLRADERGIHCQNSFSKGVRNMLWYVGNKQSILQLVKQITNRYNTLSVKIECKFDPFWLQYLRWVECYQA</sequence>
<proteinExistence type="predicted"/>
<dbReference type="STRING" id="1798183.GA0061080_106811"/>
<evidence type="ECO:0000313" key="2">
    <source>
        <dbReference type="Proteomes" id="UP000199698"/>
    </source>
</evidence>
<dbReference type="Proteomes" id="UP000199698">
    <property type="component" value="Unassembled WGS sequence"/>
</dbReference>
<evidence type="ECO:0000313" key="1">
    <source>
        <dbReference type="EMBL" id="SCC29357.1"/>
    </source>
</evidence>
<dbReference type="OrthoDB" id="8610708at2"/>
<dbReference type="AlphaFoldDB" id="A0A1C4DDB0"/>
<organism evidence="1 2">
    <name type="scientific">Gilliamella intestini</name>
    <dbReference type="NCBI Taxonomy" id="1798183"/>
    <lineage>
        <taxon>Bacteria</taxon>
        <taxon>Pseudomonadati</taxon>
        <taxon>Pseudomonadota</taxon>
        <taxon>Gammaproteobacteria</taxon>
        <taxon>Orbales</taxon>
        <taxon>Orbaceae</taxon>
        <taxon>Gilliamella</taxon>
    </lineage>
</organism>
<keyword evidence="2" id="KW-1185">Reference proteome</keyword>
<accession>A0A1C4DDB0</accession>
<reference evidence="2" key="1">
    <citation type="submission" date="2016-08" db="EMBL/GenBank/DDBJ databases">
        <authorList>
            <person name="Varghese N."/>
            <person name="Submissions Spin"/>
        </authorList>
    </citation>
    <scope>NUCLEOTIDE SEQUENCE [LARGE SCALE GENOMIC DNA]</scope>
    <source>
        <strain evidence="2">R-53144</strain>
    </source>
</reference>
<dbReference type="RefSeq" id="WP_091125813.1">
    <property type="nucleotide sequence ID" value="NZ_FMBA01000068.1"/>
</dbReference>